<evidence type="ECO:0000313" key="3">
    <source>
        <dbReference type="EMBL" id="CEN53967.1"/>
    </source>
</evidence>
<dbReference type="Gene3D" id="3.40.50.720">
    <property type="entry name" value="NAD(P)-binding Rossmann-like Domain"/>
    <property type="match status" value="1"/>
</dbReference>
<dbReference type="Proteomes" id="UP000038200">
    <property type="component" value="Unassembled WGS sequence"/>
</dbReference>
<protein>
    <submittedName>
        <fullName evidence="3">NAD-dependent epimerase/dehydratase</fullName>
    </submittedName>
</protein>
<evidence type="ECO:0000259" key="2">
    <source>
        <dbReference type="Pfam" id="PF01370"/>
    </source>
</evidence>
<dbReference type="InterPro" id="IPR001509">
    <property type="entry name" value="Epimerase_deHydtase"/>
</dbReference>
<comment type="similarity">
    <text evidence="1">Belongs to the NAD(P)-dependent epimerase/dehydratase family.</text>
</comment>
<dbReference type="OrthoDB" id="9803010at2"/>
<sequence>MKTILLTGATGFLGSHLLKALVKRNYKVIALKRSTSNMWRLAGYESMFISYDIDKQPLRQVFEENKIDVIIHTACVYGRKGEGMQEIIKTNLLFGVELLNLGGSYGVDFFNTGSFFTTGVLSYDYLSYYTLSKKQFEDWLKIESNKMKVVNLKLQHMFGEQDDESKFTSWIVSQIKSERGEIKLTKGEQKRDFIHIDDVVSAYMVCLEKLNQFKGFTSVDVGTGKLTTIRNFVEQVKRSYEQKIGKVIQTSLNFGVVPYRQGEIMEVEVDNSKLLTLGWIPKVSLKEGVKRIINEK</sequence>
<dbReference type="RefSeq" id="WP_042009264.1">
    <property type="nucleotide sequence ID" value="NZ_CDOL01000258.1"/>
</dbReference>
<evidence type="ECO:0000256" key="1">
    <source>
        <dbReference type="ARBA" id="ARBA00007637"/>
    </source>
</evidence>
<evidence type="ECO:0000313" key="4">
    <source>
        <dbReference type="Proteomes" id="UP000038200"/>
    </source>
</evidence>
<gene>
    <name evidence="3" type="ORF">CCAND93_670005</name>
</gene>
<name>A0A0B7IV42_9FLAO</name>
<feature type="domain" description="NAD-dependent epimerase/dehydratase" evidence="2">
    <location>
        <begin position="4"/>
        <end position="216"/>
    </location>
</feature>
<dbReference type="PANTHER" id="PTHR43000">
    <property type="entry name" value="DTDP-D-GLUCOSE 4,6-DEHYDRATASE-RELATED"/>
    <property type="match status" value="1"/>
</dbReference>
<dbReference type="Pfam" id="PF01370">
    <property type="entry name" value="Epimerase"/>
    <property type="match status" value="1"/>
</dbReference>
<dbReference type="AlphaFoldDB" id="A0A0B7IV42"/>
<reference evidence="3 4" key="1">
    <citation type="submission" date="2015-01" db="EMBL/GenBank/DDBJ databases">
        <authorList>
            <person name="Xiang T."/>
            <person name="Song Y."/>
            <person name="Huang L."/>
            <person name="Wang B."/>
            <person name="Wu P."/>
        </authorList>
    </citation>
    <scope>NUCLEOTIDE SEQUENCE [LARGE SCALE GENOMIC DNA]</scope>
    <source>
        <strain evidence="3 4">CcD93</strain>
    </source>
</reference>
<accession>A0A0B7IV42</accession>
<organism evidence="3 4">
    <name type="scientific">Capnocytophaga canis</name>
    <dbReference type="NCBI Taxonomy" id="1848903"/>
    <lineage>
        <taxon>Bacteria</taxon>
        <taxon>Pseudomonadati</taxon>
        <taxon>Bacteroidota</taxon>
        <taxon>Flavobacteriia</taxon>
        <taxon>Flavobacteriales</taxon>
        <taxon>Flavobacteriaceae</taxon>
        <taxon>Capnocytophaga</taxon>
    </lineage>
</organism>
<dbReference type="SUPFAM" id="SSF51735">
    <property type="entry name" value="NAD(P)-binding Rossmann-fold domains"/>
    <property type="match status" value="1"/>
</dbReference>
<dbReference type="InterPro" id="IPR036291">
    <property type="entry name" value="NAD(P)-bd_dom_sf"/>
</dbReference>
<dbReference type="EMBL" id="CDOL01000258">
    <property type="protein sequence ID" value="CEN53967.1"/>
    <property type="molecule type" value="Genomic_DNA"/>
</dbReference>
<proteinExistence type="inferred from homology"/>